<dbReference type="AlphaFoldDB" id="D6SK76"/>
<keyword evidence="3 5" id="KW-1133">Transmembrane helix</keyword>
<dbReference type="RefSeq" id="WP_008869398.1">
    <property type="nucleotide sequence ID" value="NZ_ACJN02000001.1"/>
</dbReference>
<keyword evidence="4 5" id="KW-0472">Membrane</keyword>
<feature type="transmembrane region" description="Helical" evidence="5">
    <location>
        <begin position="268"/>
        <end position="288"/>
    </location>
</feature>
<keyword evidence="1 5" id="KW-1003">Cell membrane</keyword>
<evidence type="ECO:0000256" key="3">
    <source>
        <dbReference type="ARBA" id="ARBA00022989"/>
    </source>
</evidence>
<protein>
    <recommendedName>
        <fullName evidence="5">UPF0182 protein Dthio_PD3742</fullName>
    </recommendedName>
</protein>
<organism evidence="6 7">
    <name type="scientific">Desulfonatronospira thiodismutans ASO3-1</name>
    <dbReference type="NCBI Taxonomy" id="555779"/>
    <lineage>
        <taxon>Bacteria</taxon>
        <taxon>Pseudomonadati</taxon>
        <taxon>Thermodesulfobacteriota</taxon>
        <taxon>Desulfovibrionia</taxon>
        <taxon>Desulfovibrionales</taxon>
        <taxon>Desulfonatronovibrionaceae</taxon>
        <taxon>Desulfonatronospira</taxon>
    </lineage>
</organism>
<feature type="transmembrane region" description="Helical" evidence="5">
    <location>
        <begin position="183"/>
        <end position="203"/>
    </location>
</feature>
<feature type="transmembrane region" description="Helical" evidence="5">
    <location>
        <begin position="223"/>
        <end position="241"/>
    </location>
</feature>
<keyword evidence="7" id="KW-1185">Reference proteome</keyword>
<accession>D6SK76</accession>
<comment type="subcellular location">
    <subcellularLocation>
        <location evidence="5">Cell membrane</location>
        <topology evidence="5">Multi-pass membrane protein</topology>
    </subcellularLocation>
</comment>
<dbReference type="eggNOG" id="COG1615">
    <property type="taxonomic scope" value="Bacteria"/>
</dbReference>
<gene>
    <name evidence="6" type="ORF">Dthio_PD3742</name>
</gene>
<dbReference type="Pfam" id="PF03699">
    <property type="entry name" value="UPF0182"/>
    <property type="match status" value="1"/>
</dbReference>
<comment type="caution">
    <text evidence="6">The sequence shown here is derived from an EMBL/GenBank/DDBJ whole genome shotgun (WGS) entry which is preliminary data.</text>
</comment>
<comment type="similarity">
    <text evidence="5">Belongs to the UPF0182 family.</text>
</comment>
<dbReference type="PANTHER" id="PTHR39344">
    <property type="entry name" value="UPF0182 PROTEIN SLL1060"/>
    <property type="match status" value="1"/>
</dbReference>
<dbReference type="InterPro" id="IPR005372">
    <property type="entry name" value="UPF0182"/>
</dbReference>
<evidence type="ECO:0000313" key="7">
    <source>
        <dbReference type="Proteomes" id="UP000005496"/>
    </source>
</evidence>
<evidence type="ECO:0000313" key="6">
    <source>
        <dbReference type="EMBL" id="EFI36279.1"/>
    </source>
</evidence>
<reference evidence="6" key="1">
    <citation type="submission" date="2010-05" db="EMBL/GenBank/DDBJ databases">
        <title>The draft genome of Desulfonatronospira thiodismutans ASO3-1.</title>
        <authorList>
            <consortium name="US DOE Joint Genome Institute (JGI-PGF)"/>
            <person name="Lucas S."/>
            <person name="Copeland A."/>
            <person name="Lapidus A."/>
            <person name="Cheng J.-F."/>
            <person name="Bruce D."/>
            <person name="Goodwin L."/>
            <person name="Pitluck S."/>
            <person name="Chertkov O."/>
            <person name="Brettin T."/>
            <person name="Detter J.C."/>
            <person name="Han C."/>
            <person name="Land M.L."/>
            <person name="Hauser L."/>
            <person name="Kyrpides N."/>
            <person name="Mikhailova N."/>
            <person name="Muyzer G."/>
            <person name="Woyke T."/>
        </authorList>
    </citation>
    <scope>NUCLEOTIDE SEQUENCE [LARGE SCALE GENOMIC DNA]</scope>
    <source>
        <strain evidence="6">ASO3-1</strain>
    </source>
</reference>
<dbReference type="EMBL" id="ACJN02000001">
    <property type="protein sequence ID" value="EFI36279.1"/>
    <property type="molecule type" value="Genomic_DNA"/>
</dbReference>
<dbReference type="HAMAP" id="MF_01600">
    <property type="entry name" value="UPF0182"/>
    <property type="match status" value="1"/>
</dbReference>
<dbReference type="GO" id="GO:0005576">
    <property type="term" value="C:extracellular region"/>
    <property type="evidence" value="ECO:0007669"/>
    <property type="project" value="TreeGrafter"/>
</dbReference>
<sequence length="906" mass="103884">MSNMFGPNDPRWQGPQFRLEDLDFSRIYKLAKVGLAVVAFILVLSGIGWAQSFYTDWLWFSSLGYQQIILKILYTSVGMFFLGAAVFLALALPNIYLAHKNITSLRLINQNVPMQLYYKARTLVFWGAFCAAGLGAVVLARSFASQWEKALLFMHQVPFEESDPIFGNDLGFYVFSMPMLDFVRSWLLVAVIFVLIIVAAYYFLNSLLRGEQFSFTGRVRTHLALLGAGVLLIMALGHWLGRYDLLNSTMGAVYGIGFTEDKVLRPGLAIMTFVALAAAGVLAAAPFYRGRQLMVVALAAWFGLNIVLVHLAPGLVQRFMVEPSELARERDYLEHNINFTRQAYGLDNIASQRHPARGEMDRQTIEDNEGTVRNVRLWDEGPLLQSYNQIQFFRLYYDFLQVHTDRYNVDDELRQVMLATRELSADKLPSEAQRWVNRRLQFTHGYGVAMTPVTEVESGGRPGFFIRDVPPTGKVNLDRPEIYYGLKSLDYLIVRSRMQEFNYPGPEGPVYTHYEGEGGVKLDSFFRRLMYAWKFSDINILISNEVTRESLIQYRRTIPERFSVLTPFLQRDREAYSVVADGKVYWIQDAYTVTSRYPYSAPWQRAFNYMRNSVKTVADAYHGHMDYYISDPDDPVVRTYDAVFPDLFKPLEEMPEYLRDHVRYPLDLFTVQSQKLLEYHMQDPVVFYNKEDQWSVPVQHSFGQTEVLQPYYIVARLPGEEKEEFLLIQPFTPVDRHNLVGWLAARSDGENLGEMVLYNFPSGRHVDGPNQVEARIDNDAIISEQFTLWGQVGSEVSRGILLVIPVGDSLLYAEPVFLKPDTLDFPELRRIILADSEQVVMHQILDDSIDALVGELPAVAPVVETDEELPVREDREDRVLPEFREGLREAVDSLQEVLDGLKEMLR</sequence>
<dbReference type="OrthoDB" id="9763654at2"/>
<name>D6SK76_9BACT</name>
<dbReference type="GO" id="GO:0005886">
    <property type="term" value="C:plasma membrane"/>
    <property type="evidence" value="ECO:0007669"/>
    <property type="project" value="UniProtKB-SubCell"/>
</dbReference>
<feature type="transmembrane region" description="Helical" evidence="5">
    <location>
        <begin position="33"/>
        <end position="52"/>
    </location>
</feature>
<evidence type="ECO:0000256" key="2">
    <source>
        <dbReference type="ARBA" id="ARBA00022692"/>
    </source>
</evidence>
<dbReference type="PANTHER" id="PTHR39344:SF1">
    <property type="entry name" value="UPF0182 PROTEIN SLL1060"/>
    <property type="match status" value="1"/>
</dbReference>
<evidence type="ECO:0000256" key="5">
    <source>
        <dbReference type="HAMAP-Rule" id="MF_01600"/>
    </source>
</evidence>
<proteinExistence type="inferred from homology"/>
<feature type="transmembrane region" description="Helical" evidence="5">
    <location>
        <begin position="72"/>
        <end position="97"/>
    </location>
</feature>
<evidence type="ECO:0000256" key="4">
    <source>
        <dbReference type="ARBA" id="ARBA00023136"/>
    </source>
</evidence>
<feature type="transmembrane region" description="Helical" evidence="5">
    <location>
        <begin position="123"/>
        <end position="144"/>
    </location>
</feature>
<keyword evidence="2 5" id="KW-0812">Transmembrane</keyword>
<feature type="transmembrane region" description="Helical" evidence="5">
    <location>
        <begin position="295"/>
        <end position="316"/>
    </location>
</feature>
<dbReference type="Proteomes" id="UP000005496">
    <property type="component" value="Unassembled WGS sequence"/>
</dbReference>
<evidence type="ECO:0000256" key="1">
    <source>
        <dbReference type="ARBA" id="ARBA00022475"/>
    </source>
</evidence>